<accession>A0A2U9BKC0</accession>
<evidence type="ECO:0000313" key="2">
    <source>
        <dbReference type="EMBL" id="AWP04514.1"/>
    </source>
</evidence>
<dbReference type="Proteomes" id="UP000246464">
    <property type="component" value="Chromosome 7"/>
</dbReference>
<evidence type="ECO:0000256" key="1">
    <source>
        <dbReference type="SAM" id="MobiDB-lite"/>
    </source>
</evidence>
<name>A0A2U9BKC0_SCOMX</name>
<sequence>MGMDGDRGVEGGEEKEETVTAWGDGGGSEGTMGDVERRKRKRRREIVINCFEL</sequence>
<dbReference type="AlphaFoldDB" id="A0A2U9BKC0"/>
<organism evidence="2 3">
    <name type="scientific">Scophthalmus maximus</name>
    <name type="common">Turbot</name>
    <name type="synonym">Psetta maxima</name>
    <dbReference type="NCBI Taxonomy" id="52904"/>
    <lineage>
        <taxon>Eukaryota</taxon>
        <taxon>Metazoa</taxon>
        <taxon>Chordata</taxon>
        <taxon>Craniata</taxon>
        <taxon>Vertebrata</taxon>
        <taxon>Euteleostomi</taxon>
        <taxon>Actinopterygii</taxon>
        <taxon>Neopterygii</taxon>
        <taxon>Teleostei</taxon>
        <taxon>Neoteleostei</taxon>
        <taxon>Acanthomorphata</taxon>
        <taxon>Carangaria</taxon>
        <taxon>Pleuronectiformes</taxon>
        <taxon>Pleuronectoidei</taxon>
        <taxon>Scophthalmidae</taxon>
        <taxon>Scophthalmus</taxon>
    </lineage>
</organism>
<gene>
    <name evidence="2" type="ORF">SMAX5B_006284</name>
</gene>
<evidence type="ECO:0000313" key="3">
    <source>
        <dbReference type="Proteomes" id="UP000246464"/>
    </source>
</evidence>
<proteinExistence type="predicted"/>
<protein>
    <submittedName>
        <fullName evidence="2">Uncharacterized protein</fullName>
    </submittedName>
</protein>
<reference evidence="2 3" key="1">
    <citation type="submission" date="2017-12" db="EMBL/GenBank/DDBJ databases">
        <title>Integrating genomic resources of turbot (Scophthalmus maximus) in depth evaluation of genetic and physical mapping variation across individuals.</title>
        <authorList>
            <person name="Martinez P."/>
        </authorList>
    </citation>
    <scope>NUCLEOTIDE SEQUENCE [LARGE SCALE GENOMIC DNA]</scope>
</reference>
<feature type="compositionally biased region" description="Basic and acidic residues" evidence="1">
    <location>
        <begin position="1"/>
        <end position="12"/>
    </location>
</feature>
<dbReference type="EMBL" id="CP026249">
    <property type="protein sequence ID" value="AWP04514.1"/>
    <property type="molecule type" value="Genomic_DNA"/>
</dbReference>
<feature type="region of interest" description="Disordered" evidence="1">
    <location>
        <begin position="1"/>
        <end position="39"/>
    </location>
</feature>
<keyword evidence="3" id="KW-1185">Reference proteome</keyword>